<feature type="transmembrane region" description="Helical" evidence="6">
    <location>
        <begin position="473"/>
        <end position="493"/>
    </location>
</feature>
<feature type="transmembrane region" description="Helical" evidence="6">
    <location>
        <begin position="237"/>
        <end position="256"/>
    </location>
</feature>
<dbReference type="Proteomes" id="UP000294682">
    <property type="component" value="Unassembled WGS sequence"/>
</dbReference>
<gene>
    <name evidence="8" type="ORF">EDD78_101354</name>
</gene>
<comment type="caution">
    <text evidence="8">The sequence shown here is derived from an EMBL/GenBank/DDBJ whole genome shotgun (WGS) entry which is preliminary data.</text>
</comment>
<dbReference type="PANTHER" id="PTHR43478:SF1">
    <property type="entry name" value="NA+_H+ ANTIPORTER NHAC-LIKE C-TERMINAL DOMAIN-CONTAINING PROTEIN"/>
    <property type="match status" value="1"/>
</dbReference>
<evidence type="ECO:0000313" key="8">
    <source>
        <dbReference type="EMBL" id="TCL45371.1"/>
    </source>
</evidence>
<feature type="transmembrane region" description="Helical" evidence="6">
    <location>
        <begin position="107"/>
        <end position="130"/>
    </location>
</feature>
<organism evidence="8 9">
    <name type="scientific">Harryflintia acetispora</name>
    <dbReference type="NCBI Taxonomy" id="1849041"/>
    <lineage>
        <taxon>Bacteria</taxon>
        <taxon>Bacillati</taxon>
        <taxon>Bacillota</taxon>
        <taxon>Clostridia</taxon>
        <taxon>Eubacteriales</taxon>
        <taxon>Oscillospiraceae</taxon>
        <taxon>Harryflintia</taxon>
    </lineage>
</organism>
<sequence length="494" mass="54941">MSGEKGKEGFLSVLNDQNSLLHKVMTYGVAVVMLIVCFVIARTSQEISAAMGTVLLLFLLYYAFLSRRILETLIFGALMGIVLLYANENLVDGTQEMIYAFMENDDFVWLILNCALLNIMVKLLSATGATRAFGDIIRRKAKGAKHLNLWTWLMQFPMFFDDYMHITVLGGVMTPIYDREKVPREEGAFIIQTTGEPIRALFPFTGWTAFMAGIFVVDGFASSYGEGLMSFIKTVPFSFYCWVAIIGSLLFALGILPRIGGMKHPDPSVYSEVDAIEDEEEEETSPKKRKGNLFDFFAPIVALIIISYLYDWDLVPAMLIILPVLCAYYMLRGIIRTQDIENCIVEGTQEFVYLDILILFSYILGGVLEEIGYTEYLVSIAGQFANPHLLPFLLFVIFCCSEAAMSLNWNLLLIAFPVILPLAVQIGANPYMCAAAMISAGAFGNNFCYVCDFTSLTASSTGLPSAYHAKNCLPYSLIFAGISAVLYLVCGFIF</sequence>
<dbReference type="Pfam" id="PF03553">
    <property type="entry name" value="Na_H_antiporter"/>
    <property type="match status" value="1"/>
</dbReference>
<feature type="transmembrane region" description="Helical" evidence="6">
    <location>
        <begin position="293"/>
        <end position="309"/>
    </location>
</feature>
<evidence type="ECO:0000259" key="7">
    <source>
        <dbReference type="Pfam" id="PF03553"/>
    </source>
</evidence>
<dbReference type="AlphaFoldDB" id="A0A9X8ULN0"/>
<feature type="transmembrane region" description="Helical" evidence="6">
    <location>
        <begin position="351"/>
        <end position="368"/>
    </location>
</feature>
<protein>
    <submittedName>
        <fullName evidence="8">Transporter (NhaC family)</fullName>
    </submittedName>
</protein>
<comment type="subcellular location">
    <subcellularLocation>
        <location evidence="1">Cell membrane</location>
        <topology evidence="1">Multi-pass membrane protein</topology>
    </subcellularLocation>
</comment>
<evidence type="ECO:0000256" key="2">
    <source>
        <dbReference type="ARBA" id="ARBA00022475"/>
    </source>
</evidence>
<feature type="transmembrane region" description="Helical" evidence="6">
    <location>
        <begin position="200"/>
        <end position="217"/>
    </location>
</feature>
<feature type="transmembrane region" description="Helical" evidence="6">
    <location>
        <begin position="69"/>
        <end position="87"/>
    </location>
</feature>
<dbReference type="EMBL" id="SLUK01000001">
    <property type="protein sequence ID" value="TCL45371.1"/>
    <property type="molecule type" value="Genomic_DNA"/>
</dbReference>
<accession>A0A9X8ULN0</accession>
<feature type="transmembrane region" description="Helical" evidence="6">
    <location>
        <begin position="20"/>
        <end position="41"/>
    </location>
</feature>
<feature type="transmembrane region" description="Helical" evidence="6">
    <location>
        <begin position="407"/>
        <end position="428"/>
    </location>
</feature>
<dbReference type="PANTHER" id="PTHR43478">
    <property type="entry name" value="NA+/H+ ANTIPORTER-RELATED"/>
    <property type="match status" value="1"/>
</dbReference>
<dbReference type="RefSeq" id="WP_132083713.1">
    <property type="nucleotide sequence ID" value="NZ_SLUK01000001.1"/>
</dbReference>
<reference evidence="8 9" key="1">
    <citation type="submission" date="2019-03" db="EMBL/GenBank/DDBJ databases">
        <title>Genomic Encyclopedia of Type Strains, Phase IV (KMG-IV): sequencing the most valuable type-strain genomes for metagenomic binning, comparative biology and taxonomic classification.</title>
        <authorList>
            <person name="Goeker M."/>
        </authorList>
    </citation>
    <scope>NUCLEOTIDE SEQUENCE [LARGE SCALE GENOMIC DNA]</scope>
    <source>
        <strain evidence="8 9">DSM 100433</strain>
    </source>
</reference>
<name>A0A9X8ULN0_9FIRM</name>
<proteinExistence type="predicted"/>
<feature type="transmembrane region" description="Helical" evidence="6">
    <location>
        <begin position="47"/>
        <end position="64"/>
    </location>
</feature>
<feature type="domain" description="Na+/H+ antiporter NhaC-like C-terminal" evidence="7">
    <location>
        <begin position="208"/>
        <end position="492"/>
    </location>
</feature>
<keyword evidence="3 6" id="KW-0812">Transmembrane</keyword>
<evidence type="ECO:0000256" key="1">
    <source>
        <dbReference type="ARBA" id="ARBA00004651"/>
    </source>
</evidence>
<evidence type="ECO:0000256" key="5">
    <source>
        <dbReference type="ARBA" id="ARBA00023136"/>
    </source>
</evidence>
<keyword evidence="9" id="KW-1185">Reference proteome</keyword>
<evidence type="ECO:0000256" key="4">
    <source>
        <dbReference type="ARBA" id="ARBA00022989"/>
    </source>
</evidence>
<dbReference type="GO" id="GO:0005886">
    <property type="term" value="C:plasma membrane"/>
    <property type="evidence" value="ECO:0007669"/>
    <property type="project" value="UniProtKB-SubCell"/>
</dbReference>
<evidence type="ECO:0000256" key="3">
    <source>
        <dbReference type="ARBA" id="ARBA00022692"/>
    </source>
</evidence>
<keyword evidence="4 6" id="KW-1133">Transmembrane helix</keyword>
<keyword evidence="5 6" id="KW-0472">Membrane</keyword>
<evidence type="ECO:0000256" key="6">
    <source>
        <dbReference type="SAM" id="Phobius"/>
    </source>
</evidence>
<feature type="transmembrane region" description="Helical" evidence="6">
    <location>
        <begin position="380"/>
        <end position="400"/>
    </location>
</feature>
<keyword evidence="2" id="KW-1003">Cell membrane</keyword>
<dbReference type="InterPro" id="IPR018461">
    <property type="entry name" value="Na/H_Antiport_NhaC-like_C"/>
</dbReference>
<feature type="transmembrane region" description="Helical" evidence="6">
    <location>
        <begin position="315"/>
        <end position="331"/>
    </location>
</feature>
<evidence type="ECO:0000313" key="9">
    <source>
        <dbReference type="Proteomes" id="UP000294682"/>
    </source>
</evidence>